<reference evidence="2" key="1">
    <citation type="submission" date="2020-05" db="EMBL/GenBank/DDBJ databases">
        <authorList>
            <person name="Chiriac C."/>
            <person name="Salcher M."/>
            <person name="Ghai R."/>
            <person name="Kavagutti S V."/>
        </authorList>
    </citation>
    <scope>NUCLEOTIDE SEQUENCE</scope>
</reference>
<sequence>MNRIVGTSIAIALLLTGASVPANAAVKPTAIKLDYTKAGSNSLQCPGVTIPITYEIVPAMAPGAKVNVTLYNKGKYEQTLNFKADANGTIRNMNMGGQVWYGTTGGNPMPYQYYLSPVKSDPSEACTQLKSFIDWVKAQKNSKTYVPYKAIAALFFLGSK</sequence>
<protein>
    <submittedName>
        <fullName evidence="2">Unannotated protein</fullName>
    </submittedName>
</protein>
<dbReference type="AlphaFoldDB" id="A0A6J6Q7D8"/>
<name>A0A6J6Q7D8_9ZZZZ</name>
<dbReference type="EMBL" id="CAEZXN010000048">
    <property type="protein sequence ID" value="CAB4706706.1"/>
    <property type="molecule type" value="Genomic_DNA"/>
</dbReference>
<evidence type="ECO:0000313" key="2">
    <source>
        <dbReference type="EMBL" id="CAB4706706.1"/>
    </source>
</evidence>
<gene>
    <name evidence="1" type="ORF">UFOPK2342_01721</name>
    <name evidence="2" type="ORF">UFOPK2423_01483</name>
</gene>
<accession>A0A6J6Q7D8</accession>
<organism evidence="2">
    <name type="scientific">freshwater metagenome</name>
    <dbReference type="NCBI Taxonomy" id="449393"/>
    <lineage>
        <taxon>unclassified sequences</taxon>
        <taxon>metagenomes</taxon>
        <taxon>ecological metagenomes</taxon>
    </lineage>
</organism>
<proteinExistence type="predicted"/>
<evidence type="ECO:0000313" key="1">
    <source>
        <dbReference type="EMBL" id="CAB4690093.1"/>
    </source>
</evidence>
<dbReference type="EMBL" id="CAEZXB010000063">
    <property type="protein sequence ID" value="CAB4690093.1"/>
    <property type="molecule type" value="Genomic_DNA"/>
</dbReference>